<name>A0AAW9R670_9GAMM</name>
<reference evidence="1 2" key="1">
    <citation type="submission" date="2024-02" db="EMBL/GenBank/DDBJ databases">
        <title>A novel Wenzhouxiangellaceae bacterium, isolated from coastal sediments.</title>
        <authorList>
            <person name="Du Z.-J."/>
            <person name="Ye Y.-Q."/>
            <person name="Zhang X.-Y."/>
        </authorList>
    </citation>
    <scope>NUCLEOTIDE SEQUENCE [LARGE SCALE GENOMIC DNA]</scope>
    <source>
        <strain evidence="1 2">CH-27</strain>
    </source>
</reference>
<protein>
    <submittedName>
        <fullName evidence="1">Serine protease</fullName>
    </submittedName>
</protein>
<organism evidence="1 2">
    <name type="scientific">Elongatibacter sediminis</name>
    <dbReference type="NCBI Taxonomy" id="3119006"/>
    <lineage>
        <taxon>Bacteria</taxon>
        <taxon>Pseudomonadati</taxon>
        <taxon>Pseudomonadota</taxon>
        <taxon>Gammaproteobacteria</taxon>
        <taxon>Chromatiales</taxon>
        <taxon>Wenzhouxiangellaceae</taxon>
        <taxon>Elongatibacter</taxon>
    </lineage>
</organism>
<dbReference type="Proteomes" id="UP001359886">
    <property type="component" value="Unassembled WGS sequence"/>
</dbReference>
<keyword evidence="2" id="KW-1185">Reference proteome</keyword>
<proteinExistence type="predicted"/>
<dbReference type="GO" id="GO:0008233">
    <property type="term" value="F:peptidase activity"/>
    <property type="evidence" value="ECO:0007669"/>
    <property type="project" value="UniProtKB-KW"/>
</dbReference>
<dbReference type="AlphaFoldDB" id="A0AAW9R670"/>
<dbReference type="InterPro" id="IPR009003">
    <property type="entry name" value="Peptidase_S1_PA"/>
</dbReference>
<evidence type="ECO:0000313" key="1">
    <source>
        <dbReference type="EMBL" id="MEJ8566057.1"/>
    </source>
</evidence>
<dbReference type="EMBL" id="JAZHOG010000001">
    <property type="protein sequence ID" value="MEJ8566057.1"/>
    <property type="molecule type" value="Genomic_DNA"/>
</dbReference>
<dbReference type="GO" id="GO:0006508">
    <property type="term" value="P:proteolysis"/>
    <property type="evidence" value="ECO:0007669"/>
    <property type="project" value="UniProtKB-KW"/>
</dbReference>
<accession>A0AAW9R670</accession>
<dbReference type="Gene3D" id="2.40.10.10">
    <property type="entry name" value="Trypsin-like serine proteases"/>
    <property type="match status" value="2"/>
</dbReference>
<keyword evidence="1" id="KW-0378">Hydrolase</keyword>
<comment type="caution">
    <text evidence="1">The sequence shown here is derived from an EMBL/GenBank/DDBJ whole genome shotgun (WGS) entry which is preliminary data.</text>
</comment>
<gene>
    <name evidence="1" type="ORF">V3330_00360</name>
</gene>
<dbReference type="PANTHER" id="PTHR36234:SF5">
    <property type="entry name" value="LYSYL ENDOPEPTIDASE"/>
    <property type="match status" value="1"/>
</dbReference>
<evidence type="ECO:0000313" key="2">
    <source>
        <dbReference type="Proteomes" id="UP001359886"/>
    </source>
</evidence>
<dbReference type="Pfam" id="PF13365">
    <property type="entry name" value="Trypsin_2"/>
    <property type="match status" value="1"/>
</dbReference>
<keyword evidence="1" id="KW-0645">Protease</keyword>
<dbReference type="SUPFAM" id="SSF50494">
    <property type="entry name" value="Trypsin-like serine proteases"/>
    <property type="match status" value="1"/>
</dbReference>
<dbReference type="InterPro" id="IPR043504">
    <property type="entry name" value="Peptidase_S1_PA_chymotrypsin"/>
</dbReference>
<sequence>MTERSSRSFDRGAVMRDRRAAHEWLMGEAVVDGLVRPVRAPVSADGIAAIDRSSRSSSPERAGVVRELKVDVAFADLRASRLNAKSLARKTGALRATSDGGFVYTAALQSPGATAVRVHFKSFRLPPATALYLFTENGQVFGPYGGRGPHDDGEFWSHTVMGDEVWLQLRRRGPVSDADLRATGFRIAGVGHLRPRFLEGFCDYNASCVRNAECGSDPTVADARDATAHMQWPSGPYMYICTGGLLADTAGSEIPYFLTANHCISKGKDARNLENFFQLTTSCESQSSSPHPCDDIFDHMSNHPQSLRTLGADILSTGRSADYTLFQLRESAPAGSAFLGWSSTPIAFDDGADLFRISHPGGAPQAYSEHTVDVSAGTCQSWPRGDRIYSRDVYGATEGGSSGSPVLNSAGQVVGQLSGACGTNVNDVCDAGSNATVDGAFAAYYDEVSQFLDPQGCTPQPENCGDGIDNDCDGLADELDPDCDQGGGYPPGAACEFDSDCASNKCKGKPGAKTCR</sequence>
<dbReference type="PANTHER" id="PTHR36234">
    <property type="entry name" value="LYSYL ENDOPEPTIDASE"/>
    <property type="match status" value="1"/>
</dbReference>